<name>A0A6V7PFC7_ANACO</name>
<accession>A0A6V7PFC7</accession>
<organism evidence="1">
    <name type="scientific">Ananas comosus var. bracteatus</name>
    <name type="common">red pineapple</name>
    <dbReference type="NCBI Taxonomy" id="296719"/>
    <lineage>
        <taxon>Eukaryota</taxon>
        <taxon>Viridiplantae</taxon>
        <taxon>Streptophyta</taxon>
        <taxon>Embryophyta</taxon>
        <taxon>Tracheophyta</taxon>
        <taxon>Spermatophyta</taxon>
        <taxon>Magnoliopsida</taxon>
        <taxon>Liliopsida</taxon>
        <taxon>Poales</taxon>
        <taxon>Bromeliaceae</taxon>
        <taxon>Bromelioideae</taxon>
        <taxon>Ananas</taxon>
    </lineage>
</organism>
<reference evidence="1" key="1">
    <citation type="submission" date="2020-07" db="EMBL/GenBank/DDBJ databases">
        <authorList>
            <person name="Lin J."/>
        </authorList>
    </citation>
    <scope>NUCLEOTIDE SEQUENCE</scope>
</reference>
<dbReference type="EMBL" id="LR862147">
    <property type="protein sequence ID" value="CAD1829226.1"/>
    <property type="molecule type" value="Genomic_DNA"/>
</dbReference>
<dbReference type="AlphaFoldDB" id="A0A6V7PFC7"/>
<dbReference type="PANTHER" id="PTHR11439:SF517">
    <property type="entry name" value="CYSTEINE-RICH RLK (RECEPTOR-LIKE PROTEIN KINASE) 8"/>
    <property type="match status" value="1"/>
</dbReference>
<gene>
    <name evidence="1" type="ORF">CB5_LOCUS12437</name>
</gene>
<proteinExistence type="predicted"/>
<sequence>MTDMGHIVPDNMAYYLGIEVSQKDEVDIGLKLNKKGDRKLVNPTYFKQLVGSLRYLTATRPDIAYGVGLISRYMEKPTQMHLQAAKRILRYIKERSTMVFFTLTVANPNLSDSPIAIGPET</sequence>
<protein>
    <recommendedName>
        <fullName evidence="2">Reverse transcriptase Ty1/copia-type domain-containing protein</fullName>
    </recommendedName>
</protein>
<evidence type="ECO:0000313" key="1">
    <source>
        <dbReference type="EMBL" id="CAD1829226.1"/>
    </source>
</evidence>
<evidence type="ECO:0008006" key="2">
    <source>
        <dbReference type="Google" id="ProtNLM"/>
    </source>
</evidence>
<dbReference type="PANTHER" id="PTHR11439">
    <property type="entry name" value="GAG-POL-RELATED RETROTRANSPOSON"/>
    <property type="match status" value="1"/>
</dbReference>